<protein>
    <submittedName>
        <fullName evidence="6">Putative prenyltransferase</fullName>
    </submittedName>
</protein>
<dbReference type="AlphaFoldDB" id="A0A101FXI0"/>
<feature type="transmembrane region" description="Helical" evidence="5">
    <location>
        <begin position="108"/>
        <end position="124"/>
    </location>
</feature>
<dbReference type="Pfam" id="PF01040">
    <property type="entry name" value="UbiA"/>
    <property type="match status" value="1"/>
</dbReference>
<keyword evidence="6" id="KW-0808">Transferase</keyword>
<comment type="subcellular location">
    <subcellularLocation>
        <location evidence="1">Membrane</location>
        <topology evidence="1">Multi-pass membrane protein</topology>
    </subcellularLocation>
</comment>
<feature type="transmembrane region" description="Helical" evidence="5">
    <location>
        <begin position="157"/>
        <end position="175"/>
    </location>
</feature>
<dbReference type="NCBIfam" id="NF008978">
    <property type="entry name" value="PRK12324.1-4"/>
    <property type="match status" value="1"/>
</dbReference>
<dbReference type="PANTHER" id="PTHR42723">
    <property type="entry name" value="CHLOROPHYLL SYNTHASE"/>
    <property type="match status" value="1"/>
</dbReference>
<dbReference type="CDD" id="cd13963">
    <property type="entry name" value="PT_UbiA_2"/>
    <property type="match status" value="1"/>
</dbReference>
<organism evidence="6 7">
    <name type="scientific">Anaerolinea thermophila</name>
    <dbReference type="NCBI Taxonomy" id="167964"/>
    <lineage>
        <taxon>Bacteria</taxon>
        <taxon>Bacillati</taxon>
        <taxon>Chloroflexota</taxon>
        <taxon>Anaerolineae</taxon>
        <taxon>Anaerolineales</taxon>
        <taxon>Anaerolineaceae</taxon>
        <taxon>Anaerolinea</taxon>
    </lineage>
</organism>
<gene>
    <name evidence="6" type="ORF">XD73_0873</name>
</gene>
<keyword evidence="3 5" id="KW-1133">Transmembrane helix</keyword>
<name>A0A101FXI0_9CHLR</name>
<feature type="transmembrane region" description="Helical" evidence="5">
    <location>
        <begin position="41"/>
        <end position="60"/>
    </location>
</feature>
<feature type="transmembrane region" description="Helical" evidence="5">
    <location>
        <begin position="202"/>
        <end position="221"/>
    </location>
</feature>
<dbReference type="Gene3D" id="1.10.357.140">
    <property type="entry name" value="UbiA prenyltransferase"/>
    <property type="match status" value="1"/>
</dbReference>
<evidence type="ECO:0000256" key="2">
    <source>
        <dbReference type="ARBA" id="ARBA00022692"/>
    </source>
</evidence>
<dbReference type="GO" id="GO:0016020">
    <property type="term" value="C:membrane"/>
    <property type="evidence" value="ECO:0007669"/>
    <property type="project" value="UniProtKB-SubCell"/>
</dbReference>
<evidence type="ECO:0000256" key="1">
    <source>
        <dbReference type="ARBA" id="ARBA00004141"/>
    </source>
</evidence>
<keyword evidence="4 5" id="KW-0472">Membrane</keyword>
<feature type="transmembrane region" description="Helical" evidence="5">
    <location>
        <begin position="271"/>
        <end position="289"/>
    </location>
</feature>
<evidence type="ECO:0000256" key="3">
    <source>
        <dbReference type="ARBA" id="ARBA00022989"/>
    </source>
</evidence>
<dbReference type="PATRIC" id="fig|167964.4.peg.632"/>
<dbReference type="InterPro" id="IPR044878">
    <property type="entry name" value="UbiA_sf"/>
</dbReference>
<feature type="transmembrane region" description="Helical" evidence="5">
    <location>
        <begin position="81"/>
        <end position="102"/>
    </location>
</feature>
<reference evidence="6 7" key="1">
    <citation type="journal article" date="2015" name="MBio">
        <title>Genome-Resolved Metagenomic Analysis Reveals Roles for Candidate Phyla and Other Microbial Community Members in Biogeochemical Transformations in Oil Reservoirs.</title>
        <authorList>
            <person name="Hu P."/>
            <person name="Tom L."/>
            <person name="Singh A."/>
            <person name="Thomas B.C."/>
            <person name="Baker B.J."/>
            <person name="Piceno Y.M."/>
            <person name="Andersen G.L."/>
            <person name="Banfield J.F."/>
        </authorList>
    </citation>
    <scope>NUCLEOTIDE SEQUENCE [LARGE SCALE GENOMIC DNA]</scope>
    <source>
        <strain evidence="6">46_16</strain>
    </source>
</reference>
<dbReference type="Proteomes" id="UP000064249">
    <property type="component" value="Unassembled WGS sequence"/>
</dbReference>
<sequence>MLKALIQSMRPKQWVKNVFVLAALVFDRQLTNWTASLTTLLGVFLFCMLSSSVYLINDVADKKADQNHPTKKDRPIASGKLPVQVAISVAIIIMVVSLWLAFRLSTSFGIISSLYFLMNLAYSFKLKHIPLIDVMIIATGFVLRVAAGVSLIEVERFSPWLYVTTTLLALFIGFGKRRAEIACLNENANQHRKVLDGYTLEFLDQLITIVSSATIMTYSLYTFSAPNLPQNNSMMLTIPFVLYGLFRYLYLIKVQKSGGAPEELILSDKPLHICVLCWGVSVLVIFYWSSIVSLF</sequence>
<dbReference type="GO" id="GO:0016765">
    <property type="term" value="F:transferase activity, transferring alkyl or aryl (other than methyl) groups"/>
    <property type="evidence" value="ECO:0007669"/>
    <property type="project" value="InterPro"/>
</dbReference>
<dbReference type="NCBIfam" id="NF008977">
    <property type="entry name" value="PRK12324.1-2"/>
    <property type="match status" value="1"/>
</dbReference>
<dbReference type="PANTHER" id="PTHR42723:SF1">
    <property type="entry name" value="CHLOROPHYLL SYNTHASE, CHLOROPLASTIC"/>
    <property type="match status" value="1"/>
</dbReference>
<evidence type="ECO:0000313" key="6">
    <source>
        <dbReference type="EMBL" id="KUK46249.1"/>
    </source>
</evidence>
<dbReference type="EMBL" id="LGFU01000049">
    <property type="protein sequence ID" value="KUK46249.1"/>
    <property type="molecule type" value="Genomic_DNA"/>
</dbReference>
<proteinExistence type="predicted"/>
<feature type="transmembrane region" description="Helical" evidence="5">
    <location>
        <begin position="131"/>
        <end position="151"/>
    </location>
</feature>
<evidence type="ECO:0000256" key="4">
    <source>
        <dbReference type="ARBA" id="ARBA00023136"/>
    </source>
</evidence>
<dbReference type="InterPro" id="IPR000537">
    <property type="entry name" value="UbiA_prenyltransferase"/>
</dbReference>
<accession>A0A101FXI0</accession>
<evidence type="ECO:0000256" key="5">
    <source>
        <dbReference type="SAM" id="Phobius"/>
    </source>
</evidence>
<comment type="caution">
    <text evidence="6">The sequence shown here is derived from an EMBL/GenBank/DDBJ whole genome shotgun (WGS) entry which is preliminary data.</text>
</comment>
<dbReference type="InterPro" id="IPR050475">
    <property type="entry name" value="Prenyltransferase_related"/>
</dbReference>
<keyword evidence="2 5" id="KW-0812">Transmembrane</keyword>
<feature type="transmembrane region" description="Helical" evidence="5">
    <location>
        <begin position="233"/>
        <end position="250"/>
    </location>
</feature>
<evidence type="ECO:0000313" key="7">
    <source>
        <dbReference type="Proteomes" id="UP000064249"/>
    </source>
</evidence>